<dbReference type="Proteomes" id="UP000316612">
    <property type="component" value="Unassembled WGS sequence"/>
</dbReference>
<sequence>MQIRPEVYDDRAAVYAVTHAAFAGLDPMVEPEEVGLLQRLFDCEGYDPRFSIIARDDSAVIGHVIATWGTVGEEPLLGLGPIAVAPEYQHRGVGSILMQHIHDNAKNFGLSGIVLLGSPGYYRRFGYETATGHGIHPSDPSWDEHFMVRVFDKDKLPAGNYRYAAPFGC</sequence>
<name>A0A4Y4DK57_GLUUR</name>
<dbReference type="GO" id="GO:0016747">
    <property type="term" value="F:acyltransferase activity, transferring groups other than amino-acyl groups"/>
    <property type="evidence" value="ECO:0007669"/>
    <property type="project" value="InterPro"/>
</dbReference>
<proteinExistence type="predicted"/>
<dbReference type="InterPro" id="IPR016181">
    <property type="entry name" value="Acyl_CoA_acyltransferase"/>
</dbReference>
<dbReference type="Pfam" id="PF00583">
    <property type="entry name" value="Acetyltransf_1"/>
    <property type="match status" value="1"/>
</dbReference>
<keyword evidence="3" id="KW-1185">Reference proteome</keyword>
<dbReference type="EMBL" id="BJNY01000006">
    <property type="protein sequence ID" value="GED05699.1"/>
    <property type="molecule type" value="Genomic_DNA"/>
</dbReference>
<organism evidence="2 3">
    <name type="scientific">Glutamicibacter uratoxydans</name>
    <name type="common">Arthrobacter uratoxydans</name>
    <dbReference type="NCBI Taxonomy" id="43667"/>
    <lineage>
        <taxon>Bacteria</taxon>
        <taxon>Bacillati</taxon>
        <taxon>Actinomycetota</taxon>
        <taxon>Actinomycetes</taxon>
        <taxon>Micrococcales</taxon>
        <taxon>Micrococcaceae</taxon>
        <taxon>Glutamicibacter</taxon>
    </lineage>
</organism>
<dbReference type="SUPFAM" id="SSF55729">
    <property type="entry name" value="Acyl-CoA N-acyltransferases (Nat)"/>
    <property type="match status" value="1"/>
</dbReference>
<dbReference type="RefSeq" id="WP_141363035.1">
    <property type="nucleotide sequence ID" value="NZ_BAAAJL010000007.1"/>
</dbReference>
<dbReference type="PROSITE" id="PS51186">
    <property type="entry name" value="GNAT"/>
    <property type="match status" value="1"/>
</dbReference>
<dbReference type="PANTHER" id="PTHR43617:SF2">
    <property type="entry name" value="UPF0039 PROTEIN SLL0451"/>
    <property type="match status" value="1"/>
</dbReference>
<reference evidence="2 3" key="1">
    <citation type="submission" date="2019-06" db="EMBL/GenBank/DDBJ databases">
        <title>Whole genome shotgun sequence of Glutamicibacter uratoxydans NBRC 15515.</title>
        <authorList>
            <person name="Hosoyama A."/>
            <person name="Uohara A."/>
            <person name="Ohji S."/>
            <person name="Ichikawa N."/>
        </authorList>
    </citation>
    <scope>NUCLEOTIDE SEQUENCE [LARGE SCALE GENOMIC DNA]</scope>
    <source>
        <strain evidence="2 3">NBRC 15515</strain>
    </source>
</reference>
<evidence type="ECO:0000313" key="3">
    <source>
        <dbReference type="Proteomes" id="UP000316612"/>
    </source>
</evidence>
<evidence type="ECO:0000313" key="2">
    <source>
        <dbReference type="EMBL" id="GED05699.1"/>
    </source>
</evidence>
<evidence type="ECO:0000259" key="1">
    <source>
        <dbReference type="PROSITE" id="PS51186"/>
    </source>
</evidence>
<keyword evidence="2" id="KW-0808">Transferase</keyword>
<dbReference type="AlphaFoldDB" id="A0A4Y4DK57"/>
<feature type="domain" description="N-acetyltransferase" evidence="1">
    <location>
        <begin position="1"/>
        <end position="157"/>
    </location>
</feature>
<dbReference type="PANTHER" id="PTHR43617">
    <property type="entry name" value="L-AMINO ACID N-ACETYLTRANSFERASE"/>
    <property type="match status" value="1"/>
</dbReference>
<accession>A0A4Y4DK57</accession>
<gene>
    <name evidence="2" type="ORF">AUR04nite_12310</name>
</gene>
<dbReference type="CDD" id="cd04301">
    <property type="entry name" value="NAT_SF"/>
    <property type="match status" value="1"/>
</dbReference>
<protein>
    <submittedName>
        <fullName evidence="2">N-acetyltransferase</fullName>
    </submittedName>
</protein>
<dbReference type="InterPro" id="IPR000182">
    <property type="entry name" value="GNAT_dom"/>
</dbReference>
<dbReference type="Gene3D" id="3.40.630.30">
    <property type="match status" value="1"/>
</dbReference>
<comment type="caution">
    <text evidence="2">The sequence shown here is derived from an EMBL/GenBank/DDBJ whole genome shotgun (WGS) entry which is preliminary data.</text>
</comment>
<dbReference type="InterPro" id="IPR050276">
    <property type="entry name" value="MshD_Acetyltransferase"/>
</dbReference>
<dbReference type="OrthoDB" id="9797178at2"/>